<protein>
    <submittedName>
        <fullName evidence="1">Uncharacterized protein</fullName>
    </submittedName>
</protein>
<dbReference type="Proteomes" id="UP000006728">
    <property type="component" value="Chromosome"/>
</dbReference>
<dbReference type="HOGENOM" id="CLU_3084468_0_0_11"/>
<evidence type="ECO:0000313" key="1">
    <source>
        <dbReference type="EMBL" id="CAM01632.1"/>
    </source>
</evidence>
<keyword evidence="2" id="KW-1185">Reference proteome</keyword>
<dbReference type="STRING" id="405948.SACE_2332"/>
<sequence>MTLGAIRRLFNRITRPIRHSTDHILHWSAWRRTSQHRARASHYRRHHNLSLQY</sequence>
<accession>A4FC57</accession>
<reference evidence="1 2" key="1">
    <citation type="journal article" date="2007" name="Nat. Biotechnol.">
        <title>Complete genome sequence of the erythromycin-producing bacterium Saccharopolyspora erythraea NRRL23338.</title>
        <authorList>
            <person name="Oliynyk M."/>
            <person name="Samborskyy M."/>
            <person name="Lester J.B."/>
            <person name="Mironenko T."/>
            <person name="Scott N."/>
            <person name="Dickens S."/>
            <person name="Haydock S.F."/>
            <person name="Leadlay P.F."/>
        </authorList>
    </citation>
    <scope>NUCLEOTIDE SEQUENCE [LARGE SCALE GENOMIC DNA]</scope>
    <source>
        <strain evidence="2">ATCC 11635 / DSM 40517 / JCM 4748 / NBRC 13426 / NCIMB 8594 / NRRL 2338</strain>
    </source>
</reference>
<name>A4FC57_SACEN</name>
<organism evidence="1 2">
    <name type="scientific">Saccharopolyspora erythraea (strain ATCC 11635 / DSM 40517 / JCM 4748 / NBRC 13426 / NCIMB 8594 / NRRL 2338)</name>
    <dbReference type="NCBI Taxonomy" id="405948"/>
    <lineage>
        <taxon>Bacteria</taxon>
        <taxon>Bacillati</taxon>
        <taxon>Actinomycetota</taxon>
        <taxon>Actinomycetes</taxon>
        <taxon>Pseudonocardiales</taxon>
        <taxon>Pseudonocardiaceae</taxon>
        <taxon>Saccharopolyspora</taxon>
    </lineage>
</organism>
<gene>
    <name evidence="1" type="ordered locus">SACE_2332</name>
</gene>
<dbReference type="KEGG" id="sen:SACE_2332"/>
<evidence type="ECO:0000313" key="2">
    <source>
        <dbReference type="Proteomes" id="UP000006728"/>
    </source>
</evidence>
<dbReference type="AlphaFoldDB" id="A4FC57"/>
<proteinExistence type="predicted"/>
<dbReference type="EMBL" id="AM420293">
    <property type="protein sequence ID" value="CAM01632.1"/>
    <property type="molecule type" value="Genomic_DNA"/>
</dbReference>